<evidence type="ECO:0000256" key="1">
    <source>
        <dbReference type="SAM" id="Phobius"/>
    </source>
</evidence>
<keyword evidence="1" id="KW-0472">Membrane</keyword>
<sequence>MFPILLSCLVSLITIFILFFQVQNINPRKIPSWFFGKENKKTIKNKILINKPPLIPLVLIILATIAFAISYYPQKEAKGILPLNKSALIWIDPSLQAKLSRENSNFNPQREADKITDLGYKNFGLESFFKIQNGRPKIEYKVLELKSNNEVYQFLKEQNNQPISPFTQSILSDEVSKILNNNENFHDKKNTIIAFSDGYSESIQGIFSLKKFFDNGILFKYKAFDYNVKHQKEIVPTDLFSLWGEKTESKTSFTSFNSYKSIIPEEARPHLFITSYHVNSDNFEVLITKNNKKQLPLFIGCSNRFPSPIELDSFSNLRTLVSFFGNDFIEKNCEKEKNSIEHSFNKNIWKYRNSTVWIVQLNDQILSTMNDDLTFWIPEGFDPNFDTLVYTAGNNSTLQTNEENRAEKIAVQLDSGSFPLTLLLVPPPPGAELGVKFPDDNRTYKGIFKPFLNTSDGTTLAWKASSLPFFYLRTSTSTPNGELGRSRTWTHFWFEVANNIKDSNLSYTKINLDDISRLNDKLEEAEISINDKFTEFLNLDTLNFSETKNLSLGLYKLENKNRWILFNSLREGKNSIYLTPDDFNQTFSSSTITSKNQIQKNFGESIFPLIAAIFGTIILLFLWKKNKKNITYITLFMILSYNNKSLYAQSKLENFNLPFFSNNKISNQSVEQENIPFRIAWCGKEVPAQIEKNYSELRNIIMRRGTIVFPNKLKTNNCVPGEAEIWWTNDFRELNIKNLHNHIANGGIFILEGTKEIPPHLFELNDQSIGIEWESPKKRGMFYRSFYLLNSLDGCINDSSKTLILKKKINAQAPYGLVTSAHFLSNGEDCFKNNNDFKIRSFINIMYSFLTTDYKEDQIQLPEILNRIRNLGLEP</sequence>
<dbReference type="AlphaFoldDB" id="A0A6N6VWF5"/>
<keyword evidence="3" id="KW-1185">Reference proteome</keyword>
<accession>A0A6N6VWF5</accession>
<dbReference type="RefSeq" id="WP_153418528.1">
    <property type="nucleotide sequence ID" value="NZ_WFLM01000001.1"/>
</dbReference>
<organism evidence="2 3">
    <name type="scientific">Silvanigrella paludirubra</name>
    <dbReference type="NCBI Taxonomy" id="2499159"/>
    <lineage>
        <taxon>Bacteria</taxon>
        <taxon>Pseudomonadati</taxon>
        <taxon>Bdellovibrionota</taxon>
        <taxon>Oligoflexia</taxon>
        <taxon>Silvanigrellales</taxon>
        <taxon>Silvanigrellaceae</taxon>
        <taxon>Silvanigrella</taxon>
    </lineage>
</organism>
<dbReference type="Proteomes" id="UP000437748">
    <property type="component" value="Unassembled WGS sequence"/>
</dbReference>
<keyword evidence="1" id="KW-1133">Transmembrane helix</keyword>
<feature type="transmembrane region" description="Helical" evidence="1">
    <location>
        <begin position="54"/>
        <end position="72"/>
    </location>
</feature>
<reference evidence="2 3" key="1">
    <citation type="submission" date="2019-10" db="EMBL/GenBank/DDBJ databases">
        <title>New species of Slilvanegrellaceae.</title>
        <authorList>
            <person name="Pitt A."/>
            <person name="Hahn M.W."/>
        </authorList>
    </citation>
    <scope>NUCLEOTIDE SEQUENCE [LARGE SCALE GENOMIC DNA]</scope>
    <source>
        <strain evidence="2 3">SP-Ram-0.45-NSY-1</strain>
    </source>
</reference>
<keyword evidence="1" id="KW-0812">Transmembrane</keyword>
<dbReference type="OrthoDB" id="5287597at2"/>
<protein>
    <submittedName>
        <fullName evidence="2">Uncharacterized protein</fullName>
    </submittedName>
</protein>
<dbReference type="EMBL" id="WFLM01000001">
    <property type="protein sequence ID" value="KAB8041005.1"/>
    <property type="molecule type" value="Genomic_DNA"/>
</dbReference>
<evidence type="ECO:0000313" key="2">
    <source>
        <dbReference type="EMBL" id="KAB8041005.1"/>
    </source>
</evidence>
<evidence type="ECO:0000313" key="3">
    <source>
        <dbReference type="Proteomes" id="UP000437748"/>
    </source>
</evidence>
<gene>
    <name evidence="2" type="ORF">GCL60_03465</name>
</gene>
<proteinExistence type="predicted"/>
<feature type="transmembrane region" description="Helical" evidence="1">
    <location>
        <begin position="605"/>
        <end position="623"/>
    </location>
</feature>
<name>A0A6N6VWF5_9BACT</name>
<comment type="caution">
    <text evidence="2">The sequence shown here is derived from an EMBL/GenBank/DDBJ whole genome shotgun (WGS) entry which is preliminary data.</text>
</comment>